<name>A0A9D2DW49_9FIRM</name>
<comment type="caution">
    <text evidence="1">The sequence shown here is derived from an EMBL/GenBank/DDBJ whole genome shotgun (WGS) entry which is preliminary data.</text>
</comment>
<sequence length="357" mass="41130">MTHKEIVACFPHMANYAYAFKYICEQGFEVKYLIPPPITRRTLELGSRTSPDYVCSPFKYCMGCYLEALELVANCLMQIYGGCRLNYYGELNARILRDMGYEFEFFDMVAVNWRSPNDIYEHFKIINPDLSMVKIAKAVPVTFKIIEVLDEFEDFIRHNVGFEVNDGDFDATYHEFLNKLENIADGKELKELSQEYRKKLHDIPLNKPAKTIKVGMVGDYYTVQEPFSNYFMEKELAKFGMEVYRQMNFTNSIIHNQGRKKEKIAKRYAKYALGATANSTIGEAITFAREGCAGIIQVKSFGCMPEIDAMPILQNVSRDYGVPILHFSFDSQTSETGVRTRLEAFYDMVEARNGRKA</sequence>
<organism evidence="1 2">
    <name type="scientific">Candidatus Gallimonas intestinigallinarum</name>
    <dbReference type="NCBI Taxonomy" id="2838604"/>
    <lineage>
        <taxon>Bacteria</taxon>
        <taxon>Bacillati</taxon>
        <taxon>Bacillota</taxon>
        <taxon>Clostridia</taxon>
        <taxon>Candidatus Gallimonas</taxon>
    </lineage>
</organism>
<reference evidence="1" key="1">
    <citation type="journal article" date="2021" name="PeerJ">
        <title>Extensive microbial diversity within the chicken gut microbiome revealed by metagenomics and culture.</title>
        <authorList>
            <person name="Gilroy R."/>
            <person name="Ravi A."/>
            <person name="Getino M."/>
            <person name="Pursley I."/>
            <person name="Horton D.L."/>
            <person name="Alikhan N.F."/>
            <person name="Baker D."/>
            <person name="Gharbi K."/>
            <person name="Hall N."/>
            <person name="Watson M."/>
            <person name="Adriaenssens E.M."/>
            <person name="Foster-Nyarko E."/>
            <person name="Jarju S."/>
            <person name="Secka A."/>
            <person name="Antonio M."/>
            <person name="Oren A."/>
            <person name="Chaudhuri R.R."/>
            <person name="La Ragione R."/>
            <person name="Hildebrand F."/>
            <person name="Pallen M.J."/>
        </authorList>
    </citation>
    <scope>NUCLEOTIDE SEQUENCE</scope>
    <source>
        <strain evidence="1">CHK33-5263</strain>
    </source>
</reference>
<dbReference type="PANTHER" id="PTHR32329">
    <property type="entry name" value="BIFUNCTIONAL PROTEIN [INCLUDES 2-HYDROXYACYL-COA DEHYDRATASE (N-TER) AND ITS ACTIVATOR DOMAIN (C_TERM)-RELATED"/>
    <property type="match status" value="1"/>
</dbReference>
<reference evidence="1" key="2">
    <citation type="submission" date="2021-04" db="EMBL/GenBank/DDBJ databases">
        <authorList>
            <person name="Gilroy R."/>
        </authorList>
    </citation>
    <scope>NUCLEOTIDE SEQUENCE</scope>
    <source>
        <strain evidence="1">CHK33-5263</strain>
    </source>
</reference>
<dbReference type="InterPro" id="IPR051805">
    <property type="entry name" value="Dehydratase_Activator_Redct"/>
</dbReference>
<dbReference type="Proteomes" id="UP000824044">
    <property type="component" value="Unassembled WGS sequence"/>
</dbReference>
<dbReference type="Pfam" id="PF06050">
    <property type="entry name" value="HGD-D"/>
    <property type="match status" value="1"/>
</dbReference>
<proteinExistence type="predicted"/>
<dbReference type="EMBL" id="DXBS01000054">
    <property type="protein sequence ID" value="HIZ24372.1"/>
    <property type="molecule type" value="Genomic_DNA"/>
</dbReference>
<evidence type="ECO:0000313" key="2">
    <source>
        <dbReference type="Proteomes" id="UP000824044"/>
    </source>
</evidence>
<dbReference type="PANTHER" id="PTHR32329:SF2">
    <property type="entry name" value="BIFUNCTIONAL PROTEIN [INCLUDES 2-HYDROXYACYL-COA DEHYDRATASE (N-TER) AND ITS ACTIVATOR DOMAIN (C_TERM)"/>
    <property type="match status" value="1"/>
</dbReference>
<dbReference type="InterPro" id="IPR010327">
    <property type="entry name" value="FldB/FldC_alpha/beta"/>
</dbReference>
<dbReference type="AlphaFoldDB" id="A0A9D2DW49"/>
<gene>
    <name evidence="1" type="ORF">H9812_02710</name>
</gene>
<accession>A0A9D2DW49</accession>
<dbReference type="Gene3D" id="3.40.50.11900">
    <property type="match status" value="1"/>
</dbReference>
<evidence type="ECO:0000313" key="1">
    <source>
        <dbReference type="EMBL" id="HIZ24372.1"/>
    </source>
</evidence>
<protein>
    <submittedName>
        <fullName evidence="1">Uncharacterized protein</fullName>
    </submittedName>
</protein>